<protein>
    <submittedName>
        <fullName evidence="1">Uncharacterized protein</fullName>
    </submittedName>
</protein>
<evidence type="ECO:0000313" key="1">
    <source>
        <dbReference type="EMBL" id="RXF55116.1"/>
    </source>
</evidence>
<dbReference type="InterPro" id="IPR025935">
    <property type="entry name" value="AbiH"/>
</dbReference>
<dbReference type="Proteomes" id="UP000289808">
    <property type="component" value="Unassembled WGS sequence"/>
</dbReference>
<organism evidence="1 2">
    <name type="scientific">Lactobacillus crispatus</name>
    <dbReference type="NCBI Taxonomy" id="47770"/>
    <lineage>
        <taxon>Bacteria</taxon>
        <taxon>Bacillati</taxon>
        <taxon>Bacillota</taxon>
        <taxon>Bacilli</taxon>
        <taxon>Lactobacillales</taxon>
        <taxon>Lactobacillaceae</taxon>
        <taxon>Lactobacillus</taxon>
    </lineage>
</organism>
<dbReference type="Pfam" id="PF14253">
    <property type="entry name" value="AbiH"/>
    <property type="match status" value="1"/>
</dbReference>
<comment type="caution">
    <text evidence="1">The sequence shown here is derived from an EMBL/GenBank/DDBJ whole genome shotgun (WGS) entry which is preliminary data.</text>
</comment>
<dbReference type="AlphaFoldDB" id="A0A4Q0LLX3"/>
<reference evidence="1 2" key="1">
    <citation type="submission" date="2019-01" db="EMBL/GenBank/DDBJ databases">
        <title>The genome sequence of Lactobacillus crispatus L49.</title>
        <authorList>
            <person name="Zhong J."/>
            <person name="Zhang J."/>
        </authorList>
    </citation>
    <scope>NUCLEOTIDE SEQUENCE [LARGE SCALE GENOMIC DNA]</scope>
    <source>
        <strain evidence="1 2">L49</strain>
    </source>
</reference>
<sequence length="216" mass="25384">MEVQINLNEINRLIVIGNGFDLQCGLKSQYKDFFNDIFKIEDIKKKQSLDQMKQNLIERIIGDATANNLETLFCSYINNEINEVEYGEDWLPVSGRFWKKTLSTWDLVFLALFICSKEEEASLLWCDVETVIYIVITWWLIEKPNVKSKWKNNLLSGYSVNSEKYFEDDFEEYLVRWDWIAQEIVSRYIKILENIIETAFKGKVANGISCLLNIGF</sequence>
<proteinExistence type="predicted"/>
<evidence type="ECO:0000313" key="2">
    <source>
        <dbReference type="Proteomes" id="UP000289808"/>
    </source>
</evidence>
<dbReference type="EMBL" id="SCLX01000106">
    <property type="protein sequence ID" value="RXF55116.1"/>
    <property type="molecule type" value="Genomic_DNA"/>
</dbReference>
<name>A0A4Q0LLX3_9LACO</name>
<gene>
    <name evidence="1" type="ORF">ERD32_11375</name>
</gene>
<accession>A0A4Q0LLX3</accession>